<dbReference type="PROSITE" id="PS50005">
    <property type="entry name" value="TPR"/>
    <property type="match status" value="2"/>
</dbReference>
<accession>A0A136KKS4</accession>
<dbReference type="AlphaFoldDB" id="A0A136KKS4"/>
<keyword evidence="9" id="KW-0732">Signal</keyword>
<keyword evidence="5" id="KW-1133">Transmembrane helix</keyword>
<dbReference type="SUPFAM" id="SSF48452">
    <property type="entry name" value="TPR-like"/>
    <property type="match status" value="2"/>
</dbReference>
<dbReference type="PROSITE" id="PS51257">
    <property type="entry name" value="PROKAR_LIPOPROTEIN"/>
    <property type="match status" value="1"/>
</dbReference>
<dbReference type="PANTHER" id="PTHR46208">
    <property type="entry name" value="MITOCHONDRIAL IMPORT RECEPTOR SUBUNIT TOM70"/>
    <property type="match status" value="1"/>
</dbReference>
<keyword evidence="4 8" id="KW-0802">TPR repeat</keyword>
<dbReference type="STRING" id="1617427.UZ20_WS6002000192"/>
<proteinExistence type="inferred from homology"/>
<protein>
    <submittedName>
        <fullName evidence="10">Tetratricopeptide repeat protein</fullName>
    </submittedName>
</protein>
<evidence type="ECO:0000256" key="9">
    <source>
        <dbReference type="SAM" id="SignalP"/>
    </source>
</evidence>
<dbReference type="GO" id="GO:0016020">
    <property type="term" value="C:membrane"/>
    <property type="evidence" value="ECO:0007669"/>
    <property type="project" value="UniProtKB-SubCell"/>
</dbReference>
<dbReference type="GO" id="GO:0030943">
    <property type="term" value="F:mitochondrion targeting sequence binding"/>
    <property type="evidence" value="ECO:0007669"/>
    <property type="project" value="TreeGrafter"/>
</dbReference>
<keyword evidence="3" id="KW-0677">Repeat</keyword>
<evidence type="ECO:0000256" key="6">
    <source>
        <dbReference type="ARBA" id="ARBA00023136"/>
    </source>
</evidence>
<dbReference type="InterPro" id="IPR019734">
    <property type="entry name" value="TPR_rpt"/>
</dbReference>
<name>A0A136KKS4_9BACT</name>
<evidence type="ECO:0000256" key="4">
    <source>
        <dbReference type="ARBA" id="ARBA00022803"/>
    </source>
</evidence>
<evidence type="ECO:0000256" key="7">
    <source>
        <dbReference type="ARBA" id="ARBA00038030"/>
    </source>
</evidence>
<evidence type="ECO:0000256" key="1">
    <source>
        <dbReference type="ARBA" id="ARBA00004167"/>
    </source>
</evidence>
<gene>
    <name evidence="10" type="ORF">UZ20_WS6002000192</name>
</gene>
<comment type="similarity">
    <text evidence="7">Belongs to the Tom70 family.</text>
</comment>
<comment type="caution">
    <text evidence="10">The sequence shown here is derived from an EMBL/GenBank/DDBJ whole genome shotgun (WGS) entry which is preliminary data.</text>
</comment>
<dbReference type="PANTHER" id="PTHR46208:SF1">
    <property type="entry name" value="MITOCHONDRIAL IMPORT RECEPTOR SUBUNIT TOM70"/>
    <property type="match status" value="1"/>
</dbReference>
<dbReference type="Pfam" id="PF13181">
    <property type="entry name" value="TPR_8"/>
    <property type="match status" value="1"/>
</dbReference>
<dbReference type="SMART" id="SM00028">
    <property type="entry name" value="TPR"/>
    <property type="match status" value="4"/>
</dbReference>
<keyword evidence="2" id="KW-0812">Transmembrane</keyword>
<evidence type="ECO:0000256" key="8">
    <source>
        <dbReference type="PROSITE-ProRule" id="PRU00339"/>
    </source>
</evidence>
<organism evidence="10 11">
    <name type="scientific">candidate division WS6 bacterium OLB21</name>
    <dbReference type="NCBI Taxonomy" id="1617427"/>
    <lineage>
        <taxon>Bacteria</taxon>
        <taxon>Candidatus Dojkabacteria</taxon>
    </lineage>
</organism>
<dbReference type="Pfam" id="PF14559">
    <property type="entry name" value="TPR_19"/>
    <property type="match status" value="2"/>
</dbReference>
<feature type="signal peptide" evidence="9">
    <location>
        <begin position="1"/>
        <end position="18"/>
    </location>
</feature>
<evidence type="ECO:0000256" key="3">
    <source>
        <dbReference type="ARBA" id="ARBA00022737"/>
    </source>
</evidence>
<sequence>MKKLILVIIILLTLSACSPSEDSQYLQVGRDNLANYEYSLALQNFKLAITEQPVNPEGYILAADLLIRKNQLDDALELLEMGDNNTKSSLIKVRIGQIHRIKLNYTQAEQYFREAISFNDENSSAAREGLLKILGVVEKNEDLISEAKQVPSDSDSELLLAKIYLLRDSEDVKPLISRLSNKASGTIEEAYEIINEALSKDASQITLFDEVNMSFALMKAGWKEITLPTLSKAISENEYYETPYLYRGIILSQEKRLEEALLDFQRAITLNPDYLEAKINLLALYLEQEDTDSARVLISATDFQTKLSSDQLVFVMDLLTGNNDLESAEMLYIKANPESITDKLTILYTKVLAEKKEFETALKFLSDIDPSVLEEINNKVWYARLLYESGDIASAEKEINEIKSIDRANAELFLLEAQIKIDSGLYPDAKQLLERAIDVDFGSSVTIRANELLLTL</sequence>
<dbReference type="Gene3D" id="1.25.40.10">
    <property type="entry name" value="Tetratricopeptide repeat domain"/>
    <property type="match status" value="3"/>
</dbReference>
<dbReference type="GO" id="GO:0008320">
    <property type="term" value="F:protein transmembrane transporter activity"/>
    <property type="evidence" value="ECO:0007669"/>
    <property type="project" value="TreeGrafter"/>
</dbReference>
<evidence type="ECO:0000256" key="2">
    <source>
        <dbReference type="ARBA" id="ARBA00022692"/>
    </source>
</evidence>
<dbReference type="GO" id="GO:0030150">
    <property type="term" value="P:protein import into mitochondrial matrix"/>
    <property type="evidence" value="ECO:0007669"/>
    <property type="project" value="TreeGrafter"/>
</dbReference>
<dbReference type="EMBL" id="JYPD01000011">
    <property type="protein sequence ID" value="KXK09883.1"/>
    <property type="molecule type" value="Genomic_DNA"/>
</dbReference>
<feature type="chain" id="PRO_5007474180" evidence="9">
    <location>
        <begin position="19"/>
        <end position="456"/>
    </location>
</feature>
<evidence type="ECO:0000313" key="11">
    <source>
        <dbReference type="Proteomes" id="UP000070449"/>
    </source>
</evidence>
<evidence type="ECO:0000313" key="10">
    <source>
        <dbReference type="EMBL" id="KXK09883.1"/>
    </source>
</evidence>
<evidence type="ECO:0000256" key="5">
    <source>
        <dbReference type="ARBA" id="ARBA00022989"/>
    </source>
</evidence>
<dbReference type="InterPro" id="IPR011990">
    <property type="entry name" value="TPR-like_helical_dom_sf"/>
</dbReference>
<feature type="repeat" description="TPR" evidence="8">
    <location>
        <begin position="241"/>
        <end position="274"/>
    </location>
</feature>
<keyword evidence="6" id="KW-0472">Membrane</keyword>
<dbReference type="Proteomes" id="UP000070449">
    <property type="component" value="Unassembled WGS sequence"/>
</dbReference>
<reference evidence="10 11" key="1">
    <citation type="submission" date="2015-02" db="EMBL/GenBank/DDBJ databases">
        <title>Improved understanding of the partial-nitritation anammox process through 23 genomes representing the majority of the microbial community.</title>
        <authorList>
            <person name="Speth D.R."/>
            <person name="In T Zandt M."/>
            <person name="Guerrero Cruz S."/>
            <person name="Jetten M.S."/>
            <person name="Dutilh B.E."/>
        </authorList>
    </citation>
    <scope>NUCLEOTIDE SEQUENCE [LARGE SCALE GENOMIC DNA]</scope>
    <source>
        <strain evidence="10">OLB21</strain>
    </source>
</reference>
<feature type="repeat" description="TPR" evidence="8">
    <location>
        <begin position="89"/>
        <end position="122"/>
    </location>
</feature>
<comment type="subcellular location">
    <subcellularLocation>
        <location evidence="1">Membrane</location>
        <topology evidence="1">Single-pass membrane protein</topology>
    </subcellularLocation>
</comment>